<dbReference type="GeneID" id="15957276"/>
<protein>
    <recommendedName>
        <fullName evidence="4">Scaffold protein</fullName>
    </recommendedName>
</protein>
<dbReference type="KEGG" id="vg:15957276"/>
<keyword evidence="1" id="KW-0175">Coiled coil</keyword>
<reference evidence="2 3" key="1">
    <citation type="journal article" date="2014" name="Virol. J.">
        <title>The genome and proteome of Serratia bacteriophage ? which forms unstable lysogens.</title>
        <authorList>
            <person name="Denyes J.M."/>
            <person name="Krell P.J."/>
            <person name="Manderville R.A."/>
            <person name="Ackermann H.W."/>
            <person name="She Y.M."/>
            <person name="Kropinski A.M."/>
        </authorList>
    </citation>
    <scope>NUCLEOTIDE SEQUENCE [LARGE SCALE GENOMIC DNA]</scope>
</reference>
<proteinExistence type="predicted"/>
<evidence type="ECO:0000256" key="1">
    <source>
        <dbReference type="SAM" id="Coils"/>
    </source>
</evidence>
<accession>R9VX79</accession>
<dbReference type="RefSeq" id="YP_008130343.1">
    <property type="nucleotide sequence ID" value="NC_021563.1"/>
</dbReference>
<sequence length="227" mass="24430">MFKLSDYFYVLREEAGEEDKAGGGGKTYTQAELDEIVSGLKANNDRLLAEKKEVKRLADEAAAQKLLADQAAAKKSGELETFEKTLRGEYAPQLEAKDKIIAARNERILTSEKKAVVSSLAGMLIDESAADIIGMMVRTEFDGDDVVTKYVGADGNVITTDAEQFKKYLCEHKAFSHLIKADAATGGGANGGKHRGGATNFASMTLTEKAKLANDNPALYAQLSGKK</sequence>
<gene>
    <name evidence="2" type="ORF">Eta_0050</name>
</gene>
<dbReference type="EMBL" id="KC460990">
    <property type="protein sequence ID" value="AGN89496.1"/>
    <property type="molecule type" value="Genomic_DNA"/>
</dbReference>
<feature type="coiled-coil region" evidence="1">
    <location>
        <begin position="37"/>
        <end position="64"/>
    </location>
</feature>
<dbReference type="Proteomes" id="UP000014420">
    <property type="component" value="Segment"/>
</dbReference>
<evidence type="ECO:0000313" key="2">
    <source>
        <dbReference type="EMBL" id="AGN89496.1"/>
    </source>
</evidence>
<keyword evidence="3" id="KW-1185">Reference proteome</keyword>
<dbReference type="OrthoDB" id="9632at10239"/>
<name>R9VX79_9CAUD</name>
<evidence type="ECO:0008006" key="4">
    <source>
        <dbReference type="Google" id="ProtNLM"/>
    </source>
</evidence>
<evidence type="ECO:0000313" key="3">
    <source>
        <dbReference type="Proteomes" id="UP000014420"/>
    </source>
</evidence>
<organism evidence="2 3">
    <name type="scientific">Serratia phage Eta</name>
    <dbReference type="NCBI Taxonomy" id="1282995"/>
    <lineage>
        <taxon>Viruses</taxon>
        <taxon>Duplodnaviria</taxon>
        <taxon>Heunggongvirae</taxon>
        <taxon>Uroviricota</taxon>
        <taxon>Caudoviricetes</taxon>
        <taxon>Sarkviridae</taxon>
        <taxon>Seretavirus</taxon>
        <taxon>Seretavirus eta</taxon>
    </lineage>
</organism>